<dbReference type="Proteomes" id="UP000241546">
    <property type="component" value="Unassembled WGS sequence"/>
</dbReference>
<evidence type="ECO:0000256" key="6">
    <source>
        <dbReference type="ARBA" id="ARBA00022729"/>
    </source>
</evidence>
<organism evidence="12 13">
    <name type="scientific">Trichoderma citrinoviride</name>
    <dbReference type="NCBI Taxonomy" id="58853"/>
    <lineage>
        <taxon>Eukaryota</taxon>
        <taxon>Fungi</taxon>
        <taxon>Dikarya</taxon>
        <taxon>Ascomycota</taxon>
        <taxon>Pezizomycotina</taxon>
        <taxon>Sordariomycetes</taxon>
        <taxon>Hypocreomycetidae</taxon>
        <taxon>Hypocreales</taxon>
        <taxon>Hypocreaceae</taxon>
        <taxon>Trichoderma</taxon>
    </lineage>
</organism>
<dbReference type="GO" id="GO:0005576">
    <property type="term" value="C:extracellular region"/>
    <property type="evidence" value="ECO:0007669"/>
    <property type="project" value="UniProtKB-SubCell"/>
</dbReference>
<evidence type="ECO:0000256" key="10">
    <source>
        <dbReference type="SAM" id="SignalP"/>
    </source>
</evidence>
<keyword evidence="5" id="KW-0472">Membrane</keyword>
<evidence type="ECO:0000256" key="4">
    <source>
        <dbReference type="ARBA" id="ARBA00022525"/>
    </source>
</evidence>
<keyword evidence="5" id="KW-0336">GPI-anchor</keyword>
<evidence type="ECO:0000256" key="3">
    <source>
        <dbReference type="ARBA" id="ARBA00010031"/>
    </source>
</evidence>
<dbReference type="SMART" id="SM00747">
    <property type="entry name" value="CFEM"/>
    <property type="match status" value="1"/>
</dbReference>
<feature type="chain" id="PRO_5015628933" description="CFEM domain-containing protein" evidence="10">
    <location>
        <begin position="17"/>
        <end position="87"/>
    </location>
</feature>
<keyword evidence="4" id="KW-0964">Secreted</keyword>
<name>A0A2T4B978_9HYPO</name>
<evidence type="ECO:0000259" key="11">
    <source>
        <dbReference type="PROSITE" id="PS52012"/>
    </source>
</evidence>
<gene>
    <name evidence="12" type="ORF">BBK36DRAFT_5235</name>
</gene>
<dbReference type="GO" id="GO:0046872">
    <property type="term" value="F:metal ion binding"/>
    <property type="evidence" value="ECO:0007669"/>
    <property type="project" value="UniProtKB-UniRule"/>
</dbReference>
<comment type="similarity">
    <text evidence="3">Belongs to the RBT5 family.</text>
</comment>
<feature type="disulfide bond" evidence="9">
    <location>
        <begin position="40"/>
        <end position="47"/>
    </location>
</feature>
<evidence type="ECO:0000256" key="1">
    <source>
        <dbReference type="ARBA" id="ARBA00004589"/>
    </source>
</evidence>
<dbReference type="EMBL" id="KZ680214">
    <property type="protein sequence ID" value="PTB65887.1"/>
    <property type="molecule type" value="Genomic_DNA"/>
</dbReference>
<evidence type="ECO:0000256" key="2">
    <source>
        <dbReference type="ARBA" id="ARBA00004613"/>
    </source>
</evidence>
<reference evidence="13" key="1">
    <citation type="submission" date="2016-07" db="EMBL/GenBank/DDBJ databases">
        <title>Multiple horizontal gene transfer events from other fungi enriched the ability of initially mycotrophic Trichoderma (Ascomycota) to feed on dead plant biomass.</title>
        <authorList>
            <consortium name="DOE Joint Genome Institute"/>
            <person name="Atanasova L."/>
            <person name="Chenthamara K."/>
            <person name="Zhang J."/>
            <person name="Grujic M."/>
            <person name="Henrissat B."/>
            <person name="Kuo A."/>
            <person name="Aerts A."/>
            <person name="Salamov A."/>
            <person name="Lipzen A."/>
            <person name="Labutti K."/>
            <person name="Barry K."/>
            <person name="Miao Y."/>
            <person name="Rahimi M.J."/>
            <person name="Shen Q."/>
            <person name="Grigoriev I.V."/>
            <person name="Kubicek C.P."/>
            <person name="Druzhinina I.S."/>
        </authorList>
    </citation>
    <scope>NUCLEOTIDE SEQUENCE [LARGE SCALE GENOMIC DNA]</scope>
    <source>
        <strain evidence="13">TUCIM 6016</strain>
    </source>
</reference>
<comment type="subcellular location">
    <subcellularLocation>
        <location evidence="1">Membrane</location>
        <topology evidence="1">Lipid-anchor</topology>
        <topology evidence="1">GPI-anchor</topology>
    </subcellularLocation>
    <subcellularLocation>
        <location evidence="2">Secreted</location>
    </subcellularLocation>
</comment>
<feature type="signal peptide" evidence="10">
    <location>
        <begin position="1"/>
        <end position="16"/>
    </location>
</feature>
<feature type="binding site" description="axial binding residue" evidence="9">
    <location>
        <position position="44"/>
    </location>
    <ligand>
        <name>heme</name>
        <dbReference type="ChEBI" id="CHEBI:30413"/>
    </ligand>
    <ligandPart>
        <name>Fe</name>
        <dbReference type="ChEBI" id="CHEBI:18248"/>
    </ligandPart>
</feature>
<dbReference type="GO" id="GO:0098552">
    <property type="term" value="C:side of membrane"/>
    <property type="evidence" value="ECO:0007669"/>
    <property type="project" value="UniProtKB-KW"/>
</dbReference>
<keyword evidence="9" id="KW-0349">Heme</keyword>
<evidence type="ECO:0000256" key="8">
    <source>
        <dbReference type="ARBA" id="ARBA00023288"/>
    </source>
</evidence>
<evidence type="ECO:0000256" key="5">
    <source>
        <dbReference type="ARBA" id="ARBA00022622"/>
    </source>
</evidence>
<keyword evidence="6 10" id="KW-0732">Signal</keyword>
<keyword evidence="9" id="KW-0408">Iron</keyword>
<evidence type="ECO:0000313" key="13">
    <source>
        <dbReference type="Proteomes" id="UP000241546"/>
    </source>
</evidence>
<dbReference type="GeneID" id="36606320"/>
<keyword evidence="13" id="KW-1185">Reference proteome</keyword>
<keyword evidence="7 9" id="KW-1015">Disulfide bond</keyword>
<dbReference type="InterPro" id="IPR008427">
    <property type="entry name" value="Extracellular_membr_CFEM_dom"/>
</dbReference>
<proteinExistence type="inferred from homology"/>
<keyword evidence="8" id="KW-0449">Lipoprotein</keyword>
<sequence length="87" mass="8699">MKFALAIVSFAAAVYGQTASDIPSCALGCFQTAITSVTDCAAMDYACACNSADAVAASGQSCVIAACGEDVAENQAFPAFQALCNAQ</sequence>
<accession>A0A2T4B978</accession>
<keyword evidence="5" id="KW-0325">Glycoprotein</keyword>
<dbReference type="AlphaFoldDB" id="A0A2T4B978"/>
<evidence type="ECO:0000313" key="12">
    <source>
        <dbReference type="EMBL" id="PTB65887.1"/>
    </source>
</evidence>
<comment type="caution">
    <text evidence="9">Lacks conserved residue(s) required for the propagation of feature annotation.</text>
</comment>
<protein>
    <recommendedName>
        <fullName evidence="11">CFEM domain-containing protein</fullName>
    </recommendedName>
</protein>
<keyword evidence="9" id="KW-0479">Metal-binding</keyword>
<feature type="domain" description="CFEM" evidence="11">
    <location>
        <begin position="1"/>
        <end position="87"/>
    </location>
</feature>
<dbReference type="RefSeq" id="XP_024749207.1">
    <property type="nucleotide sequence ID" value="XM_024898202.1"/>
</dbReference>
<evidence type="ECO:0000256" key="7">
    <source>
        <dbReference type="ARBA" id="ARBA00023157"/>
    </source>
</evidence>
<evidence type="ECO:0000256" key="9">
    <source>
        <dbReference type="PROSITE-ProRule" id="PRU01356"/>
    </source>
</evidence>
<dbReference type="PROSITE" id="PS52012">
    <property type="entry name" value="CFEM"/>
    <property type="match status" value="1"/>
</dbReference>
<dbReference type="OrthoDB" id="3767534at2759"/>
<dbReference type="Pfam" id="PF05730">
    <property type="entry name" value="CFEM"/>
    <property type="match status" value="1"/>
</dbReference>